<keyword evidence="9" id="KW-0378">Hydrolase</keyword>
<dbReference type="Pfam" id="PF22516">
    <property type="entry name" value="PreP_C"/>
    <property type="match status" value="1"/>
</dbReference>
<feature type="domain" description="Peptidase M16C associated" evidence="16">
    <location>
        <begin position="490"/>
        <end position="740"/>
    </location>
</feature>
<comment type="subunit">
    <text evidence="5">Monomer and homodimer; homodimerization is induced by binding of the substrate.</text>
</comment>
<name>A0A1E4SW41_9ASCO</name>
<dbReference type="InterPro" id="IPR055130">
    <property type="entry name" value="PreP_C"/>
</dbReference>
<comment type="function">
    <text evidence="15">Degrades mitochondrial transit peptides after their cleavage in the intermembrane space or in the matrix, and presequence peptides; clearance of these peptides is required to keep the presequence processing machinery running. Preferentially cleaves the N-terminal side of paired basic amino acid residues. Also degrades other unstructured peptides. May function as an ATP-dependent peptidase as opposed to a metalloendopeptidase.</text>
</comment>
<evidence type="ECO:0000256" key="13">
    <source>
        <dbReference type="ARBA" id="ARBA00023128"/>
    </source>
</evidence>
<evidence type="ECO:0000256" key="10">
    <source>
        <dbReference type="ARBA" id="ARBA00022833"/>
    </source>
</evidence>
<comment type="subcellular location">
    <subcellularLocation>
        <location evidence="3">Mitochondrion intermembrane space</location>
    </subcellularLocation>
    <subcellularLocation>
        <location evidence="2">Mitochondrion matrix</location>
    </subcellularLocation>
</comment>
<evidence type="ECO:0000313" key="18">
    <source>
        <dbReference type="Proteomes" id="UP000094801"/>
    </source>
</evidence>
<dbReference type="SUPFAM" id="SSF63411">
    <property type="entry name" value="LuxS/MPP-like metallohydrolase"/>
    <property type="match status" value="4"/>
</dbReference>
<dbReference type="GO" id="GO:0004222">
    <property type="term" value="F:metalloendopeptidase activity"/>
    <property type="evidence" value="ECO:0007669"/>
    <property type="project" value="TreeGrafter"/>
</dbReference>
<sequence>MMLASKYRPLKVNLMARNLATAIDQKLIKKYPIGKEVHGYVINRVHPVPQFNLTAVDLTHTRTGSQHLHIDRQDKNNAFSIIFKTNPPNSTGLPHILEHTTLCGSEKYPVRDPFFKMLNRSLSNFMNAMTGHDYTFYPFSTTNKADFSNLLDVYLDSTLNPLLKEEDFYQEGWRLESENTEDKNSPLSFKGVVYNEMKGQMSDSSYFFWIKFQESIYPSLNNSGGDPTKMTDLVYEDLVEFHERYYHPSNSRTFTYGDIPLERHLEKINQELIKFGKRHKKNDIKKPIALDKIIHTIAPGPVDPMLPEDKQIKSSLTWYTGSPMDIYGTFLMRVLSTLLMDGHSSPLYQELIESGYATDFSINAGMESMTSVNLFTVGCQGLSESSAKDLETKVLAALNKAKETGFSDQKVKAIIHQLELSRKIENASFGLGLLNSLVPSWVNNVDPMDSLKWDEIVTQFNDDYKFKGDSLFTELMDKYILSSPYFKYTMQPDATLEASVVEEEQSRLKAKVETLTDDDKEILHQRGLQLLEKQNEKEDVSCLPTLSVSDINRDGESVRVDTKSFSGTELQTRLSPKTNGLTYFRALKTLTADSLPLDLVKYLPLFSDCLTNLGTKSKSMATIEDEIKLYTGGLNSSTFVHASPNDPSQVYLKFALGGLSLDSNFEKMLQLWKELLNETDFRNIPKLSTLIKSLSNDNLSDVVSSGHNYARSYATSKLSPVSEIQETLGGIEQVQFLGQLAKFDAEGSLETNVVPHLERIKDVILSGSKFQVGLTCGRGIAKMQETELSGFLNSFTSTNDYSLETYRVPEAKPSSLTNLIEIPSQVSFSSSAYNGASYSSPDSASLQILSQLLTFKYLHSEVREKGGAYGGGATYDSLGGLFSYYSYRDPKPFQSLKTFSNSVDNIVERIAQGDIGEADLEQAKLTIFQRLDAPISVRSEGMGLFNYGIDDDMKQERREALLDCDLDDVVNVSEKYFTGTSKKSDVIIGNFNDSETKEWNVIKL</sequence>
<evidence type="ECO:0000256" key="15">
    <source>
        <dbReference type="ARBA" id="ARBA00045897"/>
    </source>
</evidence>
<dbReference type="Pfam" id="PF08367">
    <property type="entry name" value="M16C_assoc"/>
    <property type="match status" value="1"/>
</dbReference>
<dbReference type="PANTHER" id="PTHR43016">
    <property type="entry name" value="PRESEQUENCE PROTEASE"/>
    <property type="match status" value="1"/>
</dbReference>
<dbReference type="GO" id="GO:0046872">
    <property type="term" value="F:metal ion binding"/>
    <property type="evidence" value="ECO:0007669"/>
    <property type="project" value="UniProtKB-KW"/>
</dbReference>
<dbReference type="GO" id="GO:0016485">
    <property type="term" value="P:protein processing"/>
    <property type="evidence" value="ECO:0007669"/>
    <property type="project" value="TreeGrafter"/>
</dbReference>
<dbReference type="InterPro" id="IPR007863">
    <property type="entry name" value="Peptidase_M16_C"/>
</dbReference>
<dbReference type="FunFam" id="3.30.830.10:FF:000013">
    <property type="entry name" value="Mitochondrial presequence protease"/>
    <property type="match status" value="1"/>
</dbReference>
<dbReference type="Proteomes" id="UP000094801">
    <property type="component" value="Unassembled WGS sequence"/>
</dbReference>
<keyword evidence="11" id="KW-0809">Transit peptide</keyword>
<dbReference type="InterPro" id="IPR011765">
    <property type="entry name" value="Pept_M16_N"/>
</dbReference>
<keyword evidence="10" id="KW-0862">Zinc</keyword>
<evidence type="ECO:0000313" key="17">
    <source>
        <dbReference type="EMBL" id="ODV83677.1"/>
    </source>
</evidence>
<gene>
    <name evidence="17" type="ORF">CANARDRAFT_29675</name>
</gene>
<dbReference type="OrthoDB" id="10250783at2759"/>
<evidence type="ECO:0000256" key="2">
    <source>
        <dbReference type="ARBA" id="ARBA00004305"/>
    </source>
</evidence>
<protein>
    <recommendedName>
        <fullName evidence="6">Presequence protease, mitochondrial</fullName>
    </recommendedName>
    <alternativeName>
        <fullName evidence="14">Pitrilysin metalloproteinase</fullName>
    </alternativeName>
</protein>
<dbReference type="Pfam" id="PF00675">
    <property type="entry name" value="Peptidase_M16"/>
    <property type="match status" value="1"/>
</dbReference>
<evidence type="ECO:0000256" key="5">
    <source>
        <dbReference type="ARBA" id="ARBA00011853"/>
    </source>
</evidence>
<keyword evidence="18" id="KW-1185">Reference proteome</keyword>
<comment type="similarity">
    <text evidence="4">Belongs to the peptidase M16 family. PreP subfamily.</text>
</comment>
<evidence type="ECO:0000256" key="12">
    <source>
        <dbReference type="ARBA" id="ARBA00023049"/>
    </source>
</evidence>
<comment type="cofactor">
    <cofactor evidence="1">
        <name>Zn(2+)</name>
        <dbReference type="ChEBI" id="CHEBI:29105"/>
    </cofactor>
</comment>
<keyword evidence="12" id="KW-0482">Metalloprotease</keyword>
<dbReference type="InterPro" id="IPR011249">
    <property type="entry name" value="Metalloenz_LuxS/M16"/>
</dbReference>
<dbReference type="STRING" id="983967.A0A1E4SW41"/>
<evidence type="ECO:0000256" key="6">
    <source>
        <dbReference type="ARBA" id="ARBA00020167"/>
    </source>
</evidence>
<organism evidence="17 18">
    <name type="scientific">[Candida] arabinofermentans NRRL YB-2248</name>
    <dbReference type="NCBI Taxonomy" id="983967"/>
    <lineage>
        <taxon>Eukaryota</taxon>
        <taxon>Fungi</taxon>
        <taxon>Dikarya</taxon>
        <taxon>Ascomycota</taxon>
        <taxon>Saccharomycotina</taxon>
        <taxon>Pichiomycetes</taxon>
        <taxon>Pichiales</taxon>
        <taxon>Pichiaceae</taxon>
        <taxon>Ogataea</taxon>
        <taxon>Ogataea/Candida clade</taxon>
    </lineage>
</organism>
<evidence type="ECO:0000256" key="4">
    <source>
        <dbReference type="ARBA" id="ARBA00007575"/>
    </source>
</evidence>
<evidence type="ECO:0000256" key="11">
    <source>
        <dbReference type="ARBA" id="ARBA00022946"/>
    </source>
</evidence>
<keyword evidence="13" id="KW-0496">Mitochondrion</keyword>
<accession>A0A1E4SW41</accession>
<dbReference type="SMART" id="SM01264">
    <property type="entry name" value="M16C_associated"/>
    <property type="match status" value="1"/>
</dbReference>
<evidence type="ECO:0000256" key="7">
    <source>
        <dbReference type="ARBA" id="ARBA00022670"/>
    </source>
</evidence>
<evidence type="ECO:0000259" key="16">
    <source>
        <dbReference type="SMART" id="SM01264"/>
    </source>
</evidence>
<dbReference type="GO" id="GO:0005758">
    <property type="term" value="C:mitochondrial intermembrane space"/>
    <property type="evidence" value="ECO:0007669"/>
    <property type="project" value="UniProtKB-SubCell"/>
</dbReference>
<keyword evidence="7" id="KW-0645">Protease</keyword>
<evidence type="ECO:0000256" key="9">
    <source>
        <dbReference type="ARBA" id="ARBA00022801"/>
    </source>
</evidence>
<keyword evidence="8" id="KW-0479">Metal-binding</keyword>
<dbReference type="FunFam" id="3.30.830.10:FF:000011">
    <property type="entry name" value="Presequence protease, mitochondrial"/>
    <property type="match status" value="1"/>
</dbReference>
<reference evidence="18" key="1">
    <citation type="submission" date="2016-04" db="EMBL/GenBank/DDBJ databases">
        <title>Comparative genomics of biotechnologically important yeasts.</title>
        <authorList>
            <consortium name="DOE Joint Genome Institute"/>
            <person name="Riley R."/>
            <person name="Haridas S."/>
            <person name="Wolfe K.H."/>
            <person name="Lopes M.R."/>
            <person name="Hittinger C.T."/>
            <person name="Goker M."/>
            <person name="Salamov A."/>
            <person name="Wisecaver J."/>
            <person name="Long T.M."/>
            <person name="Aerts A.L."/>
            <person name="Barry K."/>
            <person name="Choi C."/>
            <person name="Clum A."/>
            <person name="Coughlan A.Y."/>
            <person name="Deshpande S."/>
            <person name="Douglass A.P."/>
            <person name="Hanson S.J."/>
            <person name="Klenk H.-P."/>
            <person name="Labutti K."/>
            <person name="Lapidus A."/>
            <person name="Lindquist E."/>
            <person name="Lipzen A."/>
            <person name="Meier-Kolthoff J.P."/>
            <person name="Ohm R.A."/>
            <person name="Otillar R.P."/>
            <person name="Pangilinan J."/>
            <person name="Peng Y."/>
            <person name="Rokas A."/>
            <person name="Rosa C.A."/>
            <person name="Scheuner C."/>
            <person name="Sibirny A.A."/>
            <person name="Slot J.C."/>
            <person name="Stielow J.B."/>
            <person name="Sun H."/>
            <person name="Kurtzman C.P."/>
            <person name="Blackwell M."/>
            <person name="Grigoriev I.V."/>
            <person name="Jeffries T.W."/>
        </authorList>
    </citation>
    <scope>NUCLEOTIDE SEQUENCE [LARGE SCALE GENOMIC DNA]</scope>
    <source>
        <strain evidence="18">NRRL YB-2248</strain>
    </source>
</reference>
<dbReference type="EMBL" id="KV453861">
    <property type="protein sequence ID" value="ODV83677.1"/>
    <property type="molecule type" value="Genomic_DNA"/>
</dbReference>
<proteinExistence type="inferred from homology"/>
<dbReference type="InterPro" id="IPR013578">
    <property type="entry name" value="Peptidase_M16C_assoc"/>
</dbReference>
<evidence type="ECO:0000256" key="3">
    <source>
        <dbReference type="ARBA" id="ARBA00004569"/>
    </source>
</evidence>
<evidence type="ECO:0000256" key="8">
    <source>
        <dbReference type="ARBA" id="ARBA00022723"/>
    </source>
</evidence>
<dbReference type="GO" id="GO:0005759">
    <property type="term" value="C:mitochondrial matrix"/>
    <property type="evidence" value="ECO:0007669"/>
    <property type="project" value="UniProtKB-SubCell"/>
</dbReference>
<dbReference type="PANTHER" id="PTHR43016:SF13">
    <property type="entry name" value="PRESEQUENCE PROTEASE, MITOCHONDRIAL"/>
    <property type="match status" value="1"/>
</dbReference>
<dbReference type="AlphaFoldDB" id="A0A1E4SW41"/>
<dbReference type="FunFam" id="3.30.830.10:FF:000009">
    <property type="entry name" value="Presequence protease, mitochondrial"/>
    <property type="match status" value="1"/>
</dbReference>
<dbReference type="Gene3D" id="3.30.830.10">
    <property type="entry name" value="Metalloenzyme, LuxS/M16 peptidase-like"/>
    <property type="match status" value="4"/>
</dbReference>
<evidence type="ECO:0000256" key="14">
    <source>
        <dbReference type="ARBA" id="ARBA00034552"/>
    </source>
</evidence>
<evidence type="ECO:0000256" key="1">
    <source>
        <dbReference type="ARBA" id="ARBA00001947"/>
    </source>
</evidence>
<dbReference type="Pfam" id="PF05193">
    <property type="entry name" value="Peptidase_M16_C"/>
    <property type="match status" value="1"/>
</dbReference>